<dbReference type="Gene3D" id="1.10.1220.10">
    <property type="entry name" value="Met repressor-like"/>
    <property type="match status" value="1"/>
</dbReference>
<dbReference type="RefSeq" id="WP_162448985.1">
    <property type="nucleotide sequence ID" value="NZ_WLZY01000001.1"/>
</dbReference>
<dbReference type="Proteomes" id="UP000460435">
    <property type="component" value="Unassembled WGS sequence"/>
</dbReference>
<dbReference type="SUPFAM" id="SSF47598">
    <property type="entry name" value="Ribbon-helix-helix"/>
    <property type="match status" value="1"/>
</dbReference>
<dbReference type="AlphaFoldDB" id="A0A7K3LZE1"/>
<keyword evidence="2" id="KW-1185">Reference proteome</keyword>
<sequence length="104" mass="11574">MRQLLVRIPDDLHARLTEKAKREGVSVNALANQVLDAAAPPLNASNGLVTRRYRLREKARQMGVLVETPAPPVPRERFEAALKGTEHVGPVMDELWATEQPESK</sequence>
<name>A0A7K3LZE1_9ACTN</name>
<dbReference type="EMBL" id="WLZY01000001">
    <property type="protein sequence ID" value="NDL56395.1"/>
    <property type="molecule type" value="Genomic_DNA"/>
</dbReference>
<dbReference type="InterPro" id="IPR010985">
    <property type="entry name" value="Ribbon_hlx_hlx"/>
</dbReference>
<reference evidence="1 2" key="1">
    <citation type="submission" date="2019-11" db="EMBL/GenBank/DDBJ databases">
        <authorList>
            <person name="Li X.-J."/>
            <person name="Feng X.-M."/>
        </authorList>
    </citation>
    <scope>NUCLEOTIDE SEQUENCE [LARGE SCALE GENOMIC DNA]</scope>
    <source>
        <strain evidence="1 2">XMNu-373</strain>
    </source>
</reference>
<proteinExistence type="predicted"/>
<dbReference type="Pfam" id="PF05534">
    <property type="entry name" value="HicB"/>
    <property type="match status" value="1"/>
</dbReference>
<comment type="caution">
    <text evidence="1">The sequence shown here is derived from an EMBL/GenBank/DDBJ whole genome shotgun (WGS) entry which is preliminary data.</text>
</comment>
<gene>
    <name evidence="1" type="ORF">F7O44_04835</name>
</gene>
<dbReference type="GO" id="GO:0006355">
    <property type="term" value="P:regulation of DNA-templated transcription"/>
    <property type="evidence" value="ECO:0007669"/>
    <property type="project" value="InterPro"/>
</dbReference>
<dbReference type="InterPro" id="IPR008651">
    <property type="entry name" value="Uncharacterised_HicB"/>
</dbReference>
<dbReference type="InterPro" id="IPR013321">
    <property type="entry name" value="Arc_rbn_hlx_hlx"/>
</dbReference>
<accession>A0A7K3LZE1</accession>
<evidence type="ECO:0000313" key="2">
    <source>
        <dbReference type="Proteomes" id="UP000460435"/>
    </source>
</evidence>
<evidence type="ECO:0000313" key="1">
    <source>
        <dbReference type="EMBL" id="NDL56395.1"/>
    </source>
</evidence>
<organism evidence="1 2">
    <name type="scientific">Phytoactinopolyspora mesophila</name>
    <dbReference type="NCBI Taxonomy" id="2650750"/>
    <lineage>
        <taxon>Bacteria</taxon>
        <taxon>Bacillati</taxon>
        <taxon>Actinomycetota</taxon>
        <taxon>Actinomycetes</taxon>
        <taxon>Jiangellales</taxon>
        <taxon>Jiangellaceae</taxon>
        <taxon>Phytoactinopolyspora</taxon>
    </lineage>
</organism>
<protein>
    <submittedName>
        <fullName evidence="1">Toxin-antitoxin system HicB family antitoxin</fullName>
    </submittedName>
</protein>